<organism evidence="5 6">
    <name type="scientific">Geomonas subterranea</name>
    <dbReference type="NCBI Taxonomy" id="2847989"/>
    <lineage>
        <taxon>Bacteria</taxon>
        <taxon>Pseudomonadati</taxon>
        <taxon>Thermodesulfobacteriota</taxon>
        <taxon>Desulfuromonadia</taxon>
        <taxon>Geobacterales</taxon>
        <taxon>Geobacteraceae</taxon>
        <taxon>Geomonas</taxon>
    </lineage>
</organism>
<dbReference type="NCBIfam" id="TIGR01845">
    <property type="entry name" value="outer_NodT"/>
    <property type="match status" value="1"/>
</dbReference>
<comment type="subcellular location">
    <subcellularLocation>
        <location evidence="2">Cell membrane</location>
        <topology evidence="2">Lipid-anchor</topology>
    </subcellularLocation>
</comment>
<proteinExistence type="inferred from homology"/>
<evidence type="ECO:0000313" key="6">
    <source>
        <dbReference type="Proteomes" id="UP000683559"/>
    </source>
</evidence>
<evidence type="ECO:0000256" key="4">
    <source>
        <dbReference type="SAM" id="MobiDB-lite"/>
    </source>
</evidence>
<reference evidence="5 6" key="1">
    <citation type="submission" date="2021-06" db="EMBL/GenBank/DDBJ databases">
        <title>Gemonas diversity in paddy soil.</title>
        <authorList>
            <person name="Liu G."/>
        </authorList>
    </citation>
    <scope>NUCLEOTIDE SEQUENCE [LARGE SCALE GENOMIC DNA]</scope>
    <source>
        <strain evidence="5 6">RG2</strain>
    </source>
</reference>
<evidence type="ECO:0000256" key="3">
    <source>
        <dbReference type="SAM" id="Coils"/>
    </source>
</evidence>
<dbReference type="EMBL" id="CP077683">
    <property type="protein sequence ID" value="QXE91793.1"/>
    <property type="molecule type" value="Genomic_DNA"/>
</dbReference>
<protein>
    <submittedName>
        <fullName evidence="5">Efflux transporter outer membrane subunit</fullName>
    </submittedName>
</protein>
<dbReference type="Pfam" id="PF02321">
    <property type="entry name" value="OEP"/>
    <property type="match status" value="2"/>
</dbReference>
<keyword evidence="2" id="KW-0564">Palmitate</keyword>
<keyword evidence="2" id="KW-0449">Lipoprotein</keyword>
<keyword evidence="2" id="KW-0472">Membrane</keyword>
<feature type="coiled-coil region" evidence="3">
    <location>
        <begin position="390"/>
        <end position="424"/>
    </location>
</feature>
<keyword evidence="2" id="KW-0812">Transmembrane</keyword>
<evidence type="ECO:0000256" key="1">
    <source>
        <dbReference type="ARBA" id="ARBA00007613"/>
    </source>
</evidence>
<feature type="compositionally biased region" description="Basic and acidic residues" evidence="4">
    <location>
        <begin position="511"/>
        <end position="520"/>
    </location>
</feature>
<evidence type="ECO:0000313" key="5">
    <source>
        <dbReference type="EMBL" id="QXE91793.1"/>
    </source>
</evidence>
<sequence length="520" mass="56034">MAQKAADDDPLEPRPSRWLGRPCVRPLPLVPSPPSRSGTFSLAVLLLFLAALPCGCSLKPPYQRPALPVPQHYPGAERDDAAALSLSDWSAFFADPELKRLVTLALERNRDLAMARQKVEEARAMYGIRRADLLPGISAGALAERSRTPADLSLTGAPVTANVFQAGLFLASWELDFWGRVRSLKEAALESYLASLEARRAVQVSLVAQVAQSYLQERELTERVDLAEATIKSRDESFRIARRRFEVGSASKLDAVQAETLLNQARAELAGLMRLRALNLNALALLTGGPVSLVPLPLTVVERDFLAVIAPGLPSDLLLNRPDVIAAEHELKGTNAAIGAARAAFFPAIALTGSFGSASSELSGLFAAGSGTWSFTPAVSLPIFQGGRNVANLELARAREREAVAAYERVLQRAFREVADALAQRHWLAEQVEAQKATLASQTERTRLARLRYDTGAATYLEVLDAERDRFSAQQALVQTRRALLFAGVELYAALGGRGQAAPGEPGGHAGDVRNGEAKP</sequence>
<accession>A0ABX8LNG6</accession>
<dbReference type="InterPro" id="IPR003423">
    <property type="entry name" value="OMP_efflux"/>
</dbReference>
<dbReference type="RefSeq" id="WP_217288367.1">
    <property type="nucleotide sequence ID" value="NZ_CP077683.1"/>
</dbReference>
<name>A0ABX8LNG6_9BACT</name>
<keyword evidence="6" id="KW-1185">Reference proteome</keyword>
<evidence type="ECO:0000256" key="2">
    <source>
        <dbReference type="RuleBase" id="RU362097"/>
    </source>
</evidence>
<dbReference type="InterPro" id="IPR010131">
    <property type="entry name" value="MdtP/NodT-like"/>
</dbReference>
<gene>
    <name evidence="5" type="ORF">KP001_04420</name>
</gene>
<keyword evidence="3" id="KW-0175">Coiled coil</keyword>
<dbReference type="Proteomes" id="UP000683559">
    <property type="component" value="Chromosome"/>
</dbReference>
<dbReference type="PANTHER" id="PTHR30203:SF33">
    <property type="entry name" value="BLR4455 PROTEIN"/>
    <property type="match status" value="1"/>
</dbReference>
<feature type="region of interest" description="Disordered" evidence="4">
    <location>
        <begin position="499"/>
        <end position="520"/>
    </location>
</feature>
<dbReference type="PANTHER" id="PTHR30203">
    <property type="entry name" value="OUTER MEMBRANE CATION EFFLUX PROTEIN"/>
    <property type="match status" value="1"/>
</dbReference>
<comment type="similarity">
    <text evidence="1 2">Belongs to the outer membrane factor (OMF) (TC 1.B.17) family.</text>
</comment>
<keyword evidence="2" id="KW-1134">Transmembrane beta strand</keyword>